<keyword evidence="1" id="KW-0808">Transferase</keyword>
<dbReference type="Proteomes" id="UP000067626">
    <property type="component" value="Chromosome"/>
</dbReference>
<organism evidence="8 9">
    <name type="scientific">Chondromyces crocatus</name>
    <dbReference type="NCBI Taxonomy" id="52"/>
    <lineage>
        <taxon>Bacteria</taxon>
        <taxon>Pseudomonadati</taxon>
        <taxon>Myxococcota</taxon>
        <taxon>Polyangia</taxon>
        <taxon>Polyangiales</taxon>
        <taxon>Polyangiaceae</taxon>
        <taxon>Chondromyces</taxon>
    </lineage>
</organism>
<feature type="compositionally biased region" description="Polar residues" evidence="5">
    <location>
        <begin position="190"/>
        <end position="209"/>
    </location>
</feature>
<feature type="domain" description="Thioredoxin" evidence="7">
    <location>
        <begin position="2"/>
        <end position="150"/>
    </location>
</feature>
<dbReference type="Pfam" id="PF00069">
    <property type="entry name" value="Pkinase"/>
    <property type="match status" value="1"/>
</dbReference>
<evidence type="ECO:0000256" key="5">
    <source>
        <dbReference type="SAM" id="MobiDB-lite"/>
    </source>
</evidence>
<evidence type="ECO:0000256" key="2">
    <source>
        <dbReference type="ARBA" id="ARBA00022741"/>
    </source>
</evidence>
<dbReference type="InterPro" id="IPR036249">
    <property type="entry name" value="Thioredoxin-like_sf"/>
</dbReference>
<dbReference type="Gene3D" id="1.10.510.10">
    <property type="entry name" value="Transferase(Phosphotransferase) domain 1"/>
    <property type="match status" value="1"/>
</dbReference>
<protein>
    <submittedName>
        <fullName evidence="8">Uncharacterized protein</fullName>
    </submittedName>
</protein>
<feature type="domain" description="Protein kinase" evidence="6">
    <location>
        <begin position="238"/>
        <end position="497"/>
    </location>
</feature>
<dbReference type="Gene3D" id="3.40.30.10">
    <property type="entry name" value="Glutaredoxin"/>
    <property type="match status" value="1"/>
</dbReference>
<dbReference type="PROSITE" id="PS00108">
    <property type="entry name" value="PROTEIN_KINASE_ST"/>
    <property type="match status" value="1"/>
</dbReference>
<dbReference type="InterPro" id="IPR000719">
    <property type="entry name" value="Prot_kinase_dom"/>
</dbReference>
<dbReference type="SMART" id="SM00220">
    <property type="entry name" value="S_TKc"/>
    <property type="match status" value="1"/>
</dbReference>
<dbReference type="Gene3D" id="3.30.200.20">
    <property type="entry name" value="Phosphorylase Kinase, domain 1"/>
    <property type="match status" value="1"/>
</dbReference>
<accession>A0A0K1EC41</accession>
<dbReference type="PANTHER" id="PTHR43289:SF34">
    <property type="entry name" value="SERINE_THREONINE-PROTEIN KINASE YBDM-RELATED"/>
    <property type="match status" value="1"/>
</dbReference>
<evidence type="ECO:0000259" key="6">
    <source>
        <dbReference type="PROSITE" id="PS50011"/>
    </source>
</evidence>
<dbReference type="STRING" id="52.CMC5_025860"/>
<proteinExistence type="predicted"/>
<dbReference type="InterPro" id="IPR000866">
    <property type="entry name" value="AhpC/TSA"/>
</dbReference>
<dbReference type="SUPFAM" id="SSF56112">
    <property type="entry name" value="Protein kinase-like (PK-like)"/>
    <property type="match status" value="1"/>
</dbReference>
<evidence type="ECO:0000256" key="3">
    <source>
        <dbReference type="ARBA" id="ARBA00022777"/>
    </source>
</evidence>
<dbReference type="GO" id="GO:0016491">
    <property type="term" value="F:oxidoreductase activity"/>
    <property type="evidence" value="ECO:0007669"/>
    <property type="project" value="InterPro"/>
</dbReference>
<dbReference type="AlphaFoldDB" id="A0A0K1EC41"/>
<dbReference type="PANTHER" id="PTHR43289">
    <property type="entry name" value="MITOGEN-ACTIVATED PROTEIN KINASE KINASE KINASE 20-RELATED"/>
    <property type="match status" value="1"/>
</dbReference>
<dbReference type="EMBL" id="CP012159">
    <property type="protein sequence ID" value="AKT38440.1"/>
    <property type="molecule type" value="Genomic_DNA"/>
</dbReference>
<keyword evidence="9" id="KW-1185">Reference proteome</keyword>
<dbReference type="CDD" id="cd03017">
    <property type="entry name" value="PRX_BCP"/>
    <property type="match status" value="1"/>
</dbReference>
<feature type="region of interest" description="Disordered" evidence="5">
    <location>
        <begin position="156"/>
        <end position="228"/>
    </location>
</feature>
<keyword evidence="4" id="KW-0067">ATP-binding</keyword>
<dbReference type="InterPro" id="IPR008271">
    <property type="entry name" value="Ser/Thr_kinase_AS"/>
</dbReference>
<dbReference type="GO" id="GO:0005524">
    <property type="term" value="F:ATP binding"/>
    <property type="evidence" value="ECO:0007669"/>
    <property type="project" value="UniProtKB-KW"/>
</dbReference>
<reference evidence="8 9" key="1">
    <citation type="submission" date="2015-07" db="EMBL/GenBank/DDBJ databases">
        <title>Genome analysis of myxobacterium Chondromyces crocatus Cm c5 reveals a high potential for natural compound synthesis and the genetic basis for the loss of fruiting body formation.</title>
        <authorList>
            <person name="Zaburannyi N."/>
            <person name="Bunk B."/>
            <person name="Maier J."/>
            <person name="Overmann J."/>
            <person name="Mueller R."/>
        </authorList>
    </citation>
    <scope>NUCLEOTIDE SEQUENCE [LARGE SCALE GENOMIC DNA]</scope>
    <source>
        <strain evidence="8 9">Cm c5</strain>
    </source>
</reference>
<dbReference type="GO" id="GO:0004674">
    <property type="term" value="F:protein serine/threonine kinase activity"/>
    <property type="evidence" value="ECO:0007669"/>
    <property type="project" value="TreeGrafter"/>
</dbReference>
<keyword evidence="3" id="KW-0418">Kinase</keyword>
<dbReference type="GO" id="GO:0016209">
    <property type="term" value="F:antioxidant activity"/>
    <property type="evidence" value="ECO:0007669"/>
    <property type="project" value="InterPro"/>
</dbReference>
<feature type="compositionally biased region" description="Basic and acidic residues" evidence="5">
    <location>
        <begin position="479"/>
        <end position="497"/>
    </location>
</feature>
<dbReference type="OrthoDB" id="9801841at2"/>
<dbReference type="InterPro" id="IPR011009">
    <property type="entry name" value="Kinase-like_dom_sf"/>
</dbReference>
<evidence type="ECO:0000313" key="9">
    <source>
        <dbReference type="Proteomes" id="UP000067626"/>
    </source>
</evidence>
<keyword evidence="2" id="KW-0547">Nucleotide-binding</keyword>
<dbReference type="CDD" id="cd14014">
    <property type="entry name" value="STKc_PknB_like"/>
    <property type="match status" value="1"/>
</dbReference>
<dbReference type="KEGG" id="ccro:CMC5_025860"/>
<feature type="region of interest" description="Disordered" evidence="5">
    <location>
        <begin position="479"/>
        <end position="504"/>
    </location>
</feature>
<dbReference type="InterPro" id="IPR013766">
    <property type="entry name" value="Thioredoxin_domain"/>
</dbReference>
<evidence type="ECO:0000256" key="4">
    <source>
        <dbReference type="ARBA" id="ARBA00022840"/>
    </source>
</evidence>
<evidence type="ECO:0000313" key="8">
    <source>
        <dbReference type="EMBL" id="AKT38440.1"/>
    </source>
</evidence>
<evidence type="ECO:0000256" key="1">
    <source>
        <dbReference type="ARBA" id="ARBA00022679"/>
    </source>
</evidence>
<dbReference type="SUPFAM" id="SSF52833">
    <property type="entry name" value="Thioredoxin-like"/>
    <property type="match status" value="1"/>
</dbReference>
<feature type="compositionally biased region" description="Pro residues" evidence="5">
    <location>
        <begin position="165"/>
        <end position="174"/>
    </location>
</feature>
<dbReference type="PROSITE" id="PS50011">
    <property type="entry name" value="PROTEIN_KINASE_DOM"/>
    <property type="match status" value="1"/>
</dbReference>
<dbReference type="Pfam" id="PF00578">
    <property type="entry name" value="AhpC-TSA"/>
    <property type="match status" value="1"/>
</dbReference>
<evidence type="ECO:0000259" key="7">
    <source>
        <dbReference type="PROSITE" id="PS51352"/>
    </source>
</evidence>
<dbReference type="RefSeq" id="WP_050430664.1">
    <property type="nucleotide sequence ID" value="NZ_CP012159.1"/>
</dbReference>
<dbReference type="PROSITE" id="PS51352">
    <property type="entry name" value="THIOREDOXIN_2"/>
    <property type="match status" value="1"/>
</dbReference>
<sequence length="504" mass="54221">MLQVGERAPDIDALASDGQRFVLSAQGGLCTVVFFYPKAFTPNCNAETTLFRENYLELMLAGAKLVGISTDSMPTQCKFAGKMRVPFPLVPDPDRHVCKAWGVLRPILRVARRATFVIGPDLTVKAVFQHEFWVRHHRDDVLAFVNELFRANRAAQTGVAQGPAREPPAPPPPLMALAPTVASPGPRMPSTASTLPSAGVSPSAQTPIPSSAGPRSAVSPTSSPRNSVRAREVIAGRFELERRAASGASGDIHVALDRVTGRHVALKLLREGPERDEARFEREARILSALNHPGVVAYVAHGTDEAGNTFLATEWLEGESLAKRLGREPPLTLAESLALGLRVAATLGVAHAHGIIHRDLKPTNLFLPGGDVEQIKLLDFGVSRPTLDGNQLTTPGDMIGTPGYMAPEQARGKTSIDARADVFSLGCVIFRCVTGREAFLGDDVVTKLLAVVSQEVPPARSIDPTLPQALSDLLDRMLSKDPEGRPRDASKVAEELARIPPPRW</sequence>
<name>A0A0K1EC41_CHOCO</name>
<gene>
    <name evidence="8" type="ORF">CMC5_025860</name>
</gene>